<dbReference type="PANTHER" id="PTHR42760:SF135">
    <property type="entry name" value="BLL7886 PROTEIN"/>
    <property type="match status" value="1"/>
</dbReference>
<dbReference type="SUPFAM" id="SSF51735">
    <property type="entry name" value="NAD(P)-binding Rossmann-fold domains"/>
    <property type="match status" value="1"/>
</dbReference>
<keyword evidence="4" id="KW-1185">Reference proteome</keyword>
<accession>A0A1H6C415</accession>
<evidence type="ECO:0000313" key="4">
    <source>
        <dbReference type="Proteomes" id="UP000236754"/>
    </source>
</evidence>
<dbReference type="OrthoDB" id="286404at2"/>
<organism evidence="3 4">
    <name type="scientific">Actinacidiphila yanglinensis</name>
    <dbReference type="NCBI Taxonomy" id="310779"/>
    <lineage>
        <taxon>Bacteria</taxon>
        <taxon>Bacillati</taxon>
        <taxon>Actinomycetota</taxon>
        <taxon>Actinomycetes</taxon>
        <taxon>Kitasatosporales</taxon>
        <taxon>Streptomycetaceae</taxon>
        <taxon>Actinacidiphila</taxon>
    </lineage>
</organism>
<dbReference type="PROSITE" id="PS00061">
    <property type="entry name" value="ADH_SHORT"/>
    <property type="match status" value="1"/>
</dbReference>
<dbReference type="PRINTS" id="PR00080">
    <property type="entry name" value="SDRFAMILY"/>
</dbReference>
<keyword evidence="2" id="KW-0560">Oxidoreductase</keyword>
<evidence type="ECO:0000256" key="2">
    <source>
        <dbReference type="ARBA" id="ARBA00023002"/>
    </source>
</evidence>
<gene>
    <name evidence="3" type="ORF">SAMN05216223_10813</name>
</gene>
<sequence>MPLATHAGLPAFDLTGRLALITGSGRGIGYAIARGYALAGARVVLNGRDATRVAASAEALRGELLSHDPRRSPLEVQFSVFDVTDTAAAEEACQTLMAAHGCPDVLVNNAGIQIRGSLTEMPTEDWKRVIDVHLTGAFTVGRALARRMLPRGSGKIINICSVQSHLVRPTTAPYAAAKSGLVGLTRAMCAEWAPSGLQVNGLAPGYLDTELNASLVADPEFSGWITSRTPARRWGRVEDVVGPAIWLASSASDFVNGQVIYVDGGMTAVI</sequence>
<comment type="similarity">
    <text evidence="1">Belongs to the short-chain dehydrogenases/reductases (SDR) family.</text>
</comment>
<dbReference type="InterPro" id="IPR002347">
    <property type="entry name" value="SDR_fam"/>
</dbReference>
<dbReference type="Pfam" id="PF13561">
    <property type="entry name" value="adh_short_C2"/>
    <property type="match status" value="1"/>
</dbReference>
<dbReference type="PANTHER" id="PTHR42760">
    <property type="entry name" value="SHORT-CHAIN DEHYDROGENASES/REDUCTASES FAMILY MEMBER"/>
    <property type="match status" value="1"/>
</dbReference>
<dbReference type="FunFam" id="3.40.50.720:FF:000084">
    <property type="entry name" value="Short-chain dehydrogenase reductase"/>
    <property type="match status" value="1"/>
</dbReference>
<reference evidence="3 4" key="1">
    <citation type="submission" date="2016-10" db="EMBL/GenBank/DDBJ databases">
        <authorList>
            <person name="de Groot N.N."/>
        </authorList>
    </citation>
    <scope>NUCLEOTIDE SEQUENCE [LARGE SCALE GENOMIC DNA]</scope>
    <source>
        <strain evidence="3 4">CGMCC 4.2023</strain>
    </source>
</reference>
<dbReference type="GO" id="GO:0016616">
    <property type="term" value="F:oxidoreductase activity, acting on the CH-OH group of donors, NAD or NADP as acceptor"/>
    <property type="evidence" value="ECO:0007669"/>
    <property type="project" value="TreeGrafter"/>
</dbReference>
<dbReference type="InterPro" id="IPR020904">
    <property type="entry name" value="Sc_DH/Rdtase_CS"/>
</dbReference>
<proteinExistence type="inferred from homology"/>
<dbReference type="PRINTS" id="PR00081">
    <property type="entry name" value="GDHRDH"/>
</dbReference>
<dbReference type="RefSeq" id="WP_103887135.1">
    <property type="nucleotide sequence ID" value="NZ_FNVU01000008.1"/>
</dbReference>
<dbReference type="Gene3D" id="3.40.50.720">
    <property type="entry name" value="NAD(P)-binding Rossmann-like Domain"/>
    <property type="match status" value="1"/>
</dbReference>
<dbReference type="EMBL" id="FNVU01000008">
    <property type="protein sequence ID" value="SEG67701.1"/>
    <property type="molecule type" value="Genomic_DNA"/>
</dbReference>
<dbReference type="GO" id="GO:0030497">
    <property type="term" value="P:fatty acid elongation"/>
    <property type="evidence" value="ECO:0007669"/>
    <property type="project" value="TreeGrafter"/>
</dbReference>
<dbReference type="Proteomes" id="UP000236754">
    <property type="component" value="Unassembled WGS sequence"/>
</dbReference>
<dbReference type="AlphaFoldDB" id="A0A1H6C415"/>
<protein>
    <submittedName>
        <fullName evidence="3">Gluconate 5-dehydrogenase</fullName>
    </submittedName>
</protein>
<dbReference type="InterPro" id="IPR036291">
    <property type="entry name" value="NAD(P)-bd_dom_sf"/>
</dbReference>
<evidence type="ECO:0000256" key="1">
    <source>
        <dbReference type="ARBA" id="ARBA00006484"/>
    </source>
</evidence>
<name>A0A1H6C415_9ACTN</name>
<evidence type="ECO:0000313" key="3">
    <source>
        <dbReference type="EMBL" id="SEG67701.1"/>
    </source>
</evidence>